<keyword evidence="3" id="KW-1185">Reference proteome</keyword>
<name>A0A640KCP4_LEITA</name>
<gene>
    <name evidence="2" type="ORF">LtaPh_1611251</name>
</gene>
<accession>A0A640KCP4</accession>
<reference evidence="2" key="1">
    <citation type="submission" date="2019-11" db="EMBL/GenBank/DDBJ databases">
        <title>Leishmania tarentolae CDS.</title>
        <authorList>
            <person name="Goto Y."/>
            <person name="Yamagishi J."/>
        </authorList>
    </citation>
    <scope>NUCLEOTIDE SEQUENCE [LARGE SCALE GENOMIC DNA]</scope>
    <source>
        <strain evidence="2">Parrot Tar II</strain>
    </source>
</reference>
<dbReference type="AlphaFoldDB" id="A0A640KCP4"/>
<evidence type="ECO:0000256" key="1">
    <source>
        <dbReference type="SAM" id="MobiDB-lite"/>
    </source>
</evidence>
<protein>
    <submittedName>
        <fullName evidence="2">Uncharacterized protein</fullName>
    </submittedName>
</protein>
<organism evidence="2 3">
    <name type="scientific">Leishmania tarentolae</name>
    <name type="common">Sauroleishmania tarentolae</name>
    <dbReference type="NCBI Taxonomy" id="5689"/>
    <lineage>
        <taxon>Eukaryota</taxon>
        <taxon>Discoba</taxon>
        <taxon>Euglenozoa</taxon>
        <taxon>Kinetoplastea</taxon>
        <taxon>Metakinetoplastina</taxon>
        <taxon>Trypanosomatida</taxon>
        <taxon>Trypanosomatidae</taxon>
        <taxon>Leishmaniinae</taxon>
        <taxon>Leishmania</taxon>
        <taxon>lizard Leishmania</taxon>
    </lineage>
</organism>
<sequence>MRAPKEVGQRYTHLSASQSPALSRQRSGEATKEHEELFRLLPRCSEDLHRYASESLSLSTSSLSESVRGRLSALPPATSTVAALKGSNHTCTSSSTAFAYFSPMNNICAADGEAALVFWKITDTLPRLASELPIRSSISSADGSRHATIAPRSASTPMSNAFNCASAMAH</sequence>
<dbReference type="EMBL" id="BLBS01000020">
    <property type="protein sequence ID" value="GET87476.1"/>
    <property type="molecule type" value="Genomic_DNA"/>
</dbReference>
<dbReference type="Proteomes" id="UP000419144">
    <property type="component" value="Unassembled WGS sequence"/>
</dbReference>
<proteinExistence type="predicted"/>
<feature type="region of interest" description="Disordered" evidence="1">
    <location>
        <begin position="1"/>
        <end position="32"/>
    </location>
</feature>
<dbReference type="VEuPathDB" id="TriTrypDB:LtaPh_1611251"/>
<evidence type="ECO:0000313" key="2">
    <source>
        <dbReference type="EMBL" id="GET87476.1"/>
    </source>
</evidence>
<evidence type="ECO:0000313" key="3">
    <source>
        <dbReference type="Proteomes" id="UP000419144"/>
    </source>
</evidence>
<feature type="compositionally biased region" description="Polar residues" evidence="1">
    <location>
        <begin position="12"/>
        <end position="25"/>
    </location>
</feature>
<comment type="caution">
    <text evidence="2">The sequence shown here is derived from an EMBL/GenBank/DDBJ whole genome shotgun (WGS) entry which is preliminary data.</text>
</comment>